<feature type="transmembrane region" description="Helical" evidence="7">
    <location>
        <begin position="358"/>
        <end position="384"/>
    </location>
</feature>
<dbReference type="InterPro" id="IPR052031">
    <property type="entry name" value="Membrane_Transporter-Flippase"/>
</dbReference>
<keyword evidence="9" id="KW-1185">Reference proteome</keyword>
<feature type="transmembrane region" description="Helical" evidence="7">
    <location>
        <begin position="310"/>
        <end position="337"/>
    </location>
</feature>
<keyword evidence="3" id="KW-1003">Cell membrane</keyword>
<evidence type="ECO:0000256" key="4">
    <source>
        <dbReference type="ARBA" id="ARBA00022692"/>
    </source>
</evidence>
<keyword evidence="6 7" id="KW-0472">Membrane</keyword>
<feature type="transmembrane region" description="Helical" evidence="7">
    <location>
        <begin position="404"/>
        <end position="426"/>
    </location>
</feature>
<dbReference type="AlphaFoldDB" id="A0A3N4KT29"/>
<dbReference type="STRING" id="1392247.A0A3N4KT29"/>
<keyword evidence="2" id="KW-0813">Transport</keyword>
<dbReference type="Proteomes" id="UP000277580">
    <property type="component" value="Unassembled WGS sequence"/>
</dbReference>
<dbReference type="PANTHER" id="PTHR43549:SF2">
    <property type="entry name" value="MULTIDRUG RESISTANCE PROTEIN NORM-RELATED"/>
    <property type="match status" value="1"/>
</dbReference>
<feature type="transmembrane region" description="Helical" evidence="7">
    <location>
        <begin position="280"/>
        <end position="298"/>
    </location>
</feature>
<proteinExistence type="predicted"/>
<feature type="transmembrane region" description="Helical" evidence="7">
    <location>
        <begin position="38"/>
        <end position="58"/>
    </location>
</feature>
<reference evidence="8 9" key="1">
    <citation type="journal article" date="2018" name="Nat. Ecol. Evol.">
        <title>Pezizomycetes genomes reveal the molecular basis of ectomycorrhizal truffle lifestyle.</title>
        <authorList>
            <person name="Murat C."/>
            <person name="Payen T."/>
            <person name="Noel B."/>
            <person name="Kuo A."/>
            <person name="Morin E."/>
            <person name="Chen J."/>
            <person name="Kohler A."/>
            <person name="Krizsan K."/>
            <person name="Balestrini R."/>
            <person name="Da Silva C."/>
            <person name="Montanini B."/>
            <person name="Hainaut M."/>
            <person name="Levati E."/>
            <person name="Barry K.W."/>
            <person name="Belfiori B."/>
            <person name="Cichocki N."/>
            <person name="Clum A."/>
            <person name="Dockter R.B."/>
            <person name="Fauchery L."/>
            <person name="Guy J."/>
            <person name="Iotti M."/>
            <person name="Le Tacon F."/>
            <person name="Lindquist E.A."/>
            <person name="Lipzen A."/>
            <person name="Malagnac F."/>
            <person name="Mello A."/>
            <person name="Molinier V."/>
            <person name="Miyauchi S."/>
            <person name="Poulain J."/>
            <person name="Riccioni C."/>
            <person name="Rubini A."/>
            <person name="Sitrit Y."/>
            <person name="Splivallo R."/>
            <person name="Traeger S."/>
            <person name="Wang M."/>
            <person name="Zifcakova L."/>
            <person name="Wipf D."/>
            <person name="Zambonelli A."/>
            <person name="Paolocci F."/>
            <person name="Nowrousian M."/>
            <person name="Ottonello S."/>
            <person name="Baldrian P."/>
            <person name="Spatafora J.W."/>
            <person name="Henrissat B."/>
            <person name="Nagy L.G."/>
            <person name="Aury J.M."/>
            <person name="Wincker P."/>
            <person name="Grigoriev I.V."/>
            <person name="Bonfante P."/>
            <person name="Martin F.M."/>
        </authorList>
    </citation>
    <scope>NUCLEOTIDE SEQUENCE [LARGE SCALE GENOMIC DNA]</scope>
    <source>
        <strain evidence="8 9">CCBAS932</strain>
    </source>
</reference>
<feature type="transmembrane region" description="Helical" evidence="7">
    <location>
        <begin position="220"/>
        <end position="241"/>
    </location>
</feature>
<dbReference type="EMBL" id="ML119121">
    <property type="protein sequence ID" value="RPB13774.1"/>
    <property type="molecule type" value="Genomic_DNA"/>
</dbReference>
<evidence type="ECO:0000313" key="9">
    <source>
        <dbReference type="Proteomes" id="UP000277580"/>
    </source>
</evidence>
<evidence type="ECO:0000313" key="8">
    <source>
        <dbReference type="EMBL" id="RPB13774.1"/>
    </source>
</evidence>
<organism evidence="8 9">
    <name type="scientific">Morchella conica CCBAS932</name>
    <dbReference type="NCBI Taxonomy" id="1392247"/>
    <lineage>
        <taxon>Eukaryota</taxon>
        <taxon>Fungi</taxon>
        <taxon>Dikarya</taxon>
        <taxon>Ascomycota</taxon>
        <taxon>Pezizomycotina</taxon>
        <taxon>Pezizomycetes</taxon>
        <taxon>Pezizales</taxon>
        <taxon>Morchellaceae</taxon>
        <taxon>Morchella</taxon>
    </lineage>
</organism>
<feature type="transmembrane region" description="Helical" evidence="7">
    <location>
        <begin position="155"/>
        <end position="174"/>
    </location>
</feature>
<comment type="subcellular location">
    <subcellularLocation>
        <location evidence="1">Cell membrane</location>
        <topology evidence="1">Multi-pass membrane protein</topology>
    </subcellularLocation>
</comment>
<dbReference type="OrthoDB" id="2119662at2759"/>
<evidence type="ECO:0000256" key="3">
    <source>
        <dbReference type="ARBA" id="ARBA00022475"/>
    </source>
</evidence>
<keyword evidence="5 7" id="KW-1133">Transmembrane helix</keyword>
<evidence type="ECO:0000256" key="6">
    <source>
        <dbReference type="ARBA" id="ARBA00023136"/>
    </source>
</evidence>
<dbReference type="GO" id="GO:0005886">
    <property type="term" value="C:plasma membrane"/>
    <property type="evidence" value="ECO:0007669"/>
    <property type="project" value="UniProtKB-SubCell"/>
</dbReference>
<keyword evidence="4 7" id="KW-0812">Transmembrane</keyword>
<name>A0A3N4KT29_9PEZI</name>
<sequence length="511" mass="56803">MADNNDFKSHTVDEDIDAISTHASRQRKDSGLWSRQRYPGALLFNIFTFILPALYNTLSKLWIAGIDNKMVVTTDTYTYISVVTEVINEGLPRASFVIIGDRSSRSIASRISLSNTLIIAQACLGGIMSVVIAAAAKSFAGTFVPIEVREESVTYVRISAFSSLFGAVEVAVGAATRALDRPDVPLLISSVKTALNIILDVLLISKFRVGHLDVDVNTQAIIHLSCDAAGALAGVLFFAYLSNILSSSRPSGEEVESRRPSRVALWTLVRQGRYTFIESAIRNVLYLWLVSGIVKMGSDYTTAWGVFNTIRWGLIMVPVQALEATALTFVGHAWGFWRFRVGIDNRTPKASWRDLLMITRPALTSTVIGLAVEIPICITFSVWGARPFAYWLSESDSVADITAYMWKTIDWCYIFYAISTQLAAILVATRPRWYLAQSLCSNIFWVLPWAIAVTRIKNFNKDTAWKWHSIVFGGSLVVSFVIIVVVLAAWSYRLTRGLSRLSRLSSTTFYH</sequence>
<feature type="transmembrane region" description="Helical" evidence="7">
    <location>
        <begin position="471"/>
        <end position="492"/>
    </location>
</feature>
<evidence type="ECO:0000256" key="5">
    <source>
        <dbReference type="ARBA" id="ARBA00022989"/>
    </source>
</evidence>
<feature type="transmembrane region" description="Helical" evidence="7">
    <location>
        <begin position="433"/>
        <end position="451"/>
    </location>
</feature>
<evidence type="ECO:0000256" key="2">
    <source>
        <dbReference type="ARBA" id="ARBA00022448"/>
    </source>
</evidence>
<evidence type="ECO:0000256" key="1">
    <source>
        <dbReference type="ARBA" id="ARBA00004651"/>
    </source>
</evidence>
<dbReference type="InParanoid" id="A0A3N4KT29"/>
<protein>
    <submittedName>
        <fullName evidence="8">Uncharacterized protein</fullName>
    </submittedName>
</protein>
<feature type="transmembrane region" description="Helical" evidence="7">
    <location>
        <begin position="186"/>
        <end position="205"/>
    </location>
</feature>
<evidence type="ECO:0000256" key="7">
    <source>
        <dbReference type="SAM" id="Phobius"/>
    </source>
</evidence>
<dbReference type="PANTHER" id="PTHR43549">
    <property type="entry name" value="MULTIDRUG RESISTANCE PROTEIN YPNP-RELATED"/>
    <property type="match status" value="1"/>
</dbReference>
<gene>
    <name evidence="8" type="ORF">P167DRAFT_573075</name>
</gene>
<accession>A0A3N4KT29</accession>
<feature type="transmembrane region" description="Helical" evidence="7">
    <location>
        <begin position="112"/>
        <end position="135"/>
    </location>
</feature>